<feature type="region of interest" description="Disordered" evidence="5">
    <location>
        <begin position="197"/>
        <end position="239"/>
    </location>
</feature>
<evidence type="ECO:0000259" key="7">
    <source>
        <dbReference type="PROSITE" id="PS52015"/>
    </source>
</evidence>
<feature type="region of interest" description="Disordered" evidence="5">
    <location>
        <begin position="341"/>
        <end position="444"/>
    </location>
</feature>
<name>A0A8J7PBT9_9BACT</name>
<keyword evidence="3 6" id="KW-1133">Transmembrane helix</keyword>
<feature type="transmembrane region" description="Helical" evidence="6">
    <location>
        <begin position="139"/>
        <end position="158"/>
    </location>
</feature>
<evidence type="ECO:0000256" key="4">
    <source>
        <dbReference type="ARBA" id="ARBA00023136"/>
    </source>
</evidence>
<dbReference type="AlphaFoldDB" id="A0A8J7PBT9"/>
<organism evidence="8 9">
    <name type="scientific">Candidatus Obscuribacter phosphatis</name>
    <dbReference type="NCBI Taxonomy" id="1906157"/>
    <lineage>
        <taxon>Bacteria</taxon>
        <taxon>Bacillati</taxon>
        <taxon>Candidatus Melainabacteria</taxon>
        <taxon>Candidatus Obscuribacterales</taxon>
        <taxon>Candidatus Obscuribacteraceae</taxon>
        <taxon>Candidatus Obscuribacter</taxon>
    </lineage>
</organism>
<dbReference type="Pfam" id="PF13103">
    <property type="entry name" value="TonB_2"/>
    <property type="match status" value="1"/>
</dbReference>
<dbReference type="NCBIfam" id="TIGR01352">
    <property type="entry name" value="tonB_Cterm"/>
    <property type="match status" value="1"/>
</dbReference>
<protein>
    <submittedName>
        <fullName evidence="8">TonB family protein</fullName>
    </submittedName>
</protein>
<evidence type="ECO:0000256" key="2">
    <source>
        <dbReference type="ARBA" id="ARBA00022692"/>
    </source>
</evidence>
<dbReference type="PROSITE" id="PS52015">
    <property type="entry name" value="TONB_CTD"/>
    <property type="match status" value="1"/>
</dbReference>
<comment type="caution">
    <text evidence="8">The sequence shown here is derived from an EMBL/GenBank/DDBJ whole genome shotgun (WGS) entry which is preliminary data.</text>
</comment>
<feature type="compositionally biased region" description="Basic and acidic residues" evidence="5">
    <location>
        <begin position="423"/>
        <end position="435"/>
    </location>
</feature>
<dbReference type="InterPro" id="IPR037682">
    <property type="entry name" value="TonB_C"/>
</dbReference>
<dbReference type="SUPFAM" id="SSF74653">
    <property type="entry name" value="TolA/TonB C-terminal domain"/>
    <property type="match status" value="1"/>
</dbReference>
<dbReference type="GO" id="GO:0016020">
    <property type="term" value="C:membrane"/>
    <property type="evidence" value="ECO:0007669"/>
    <property type="project" value="UniProtKB-SubCell"/>
</dbReference>
<sequence>MSIRNENNLSPSQVSGLSLLMPGLGQLYNGQFRKGLIFQLVAFTSYILFALMIFVSSITALLVKVSSDSKLKVNEELASVFGALHESGLSPFFLVFSLIILGFVAFSARDAFQTAVKTRKKPIYRDFYIEMSEACGSSYLAHVFAILACFVLAFFVLVPAPPKQVVTEFVFYDTPEEEAVKPPVVHNHVTSHNRIASATADQSRSPALAKLTAQTPAQAQSKSQSKSQAQAQSRGPVPNLVPVHRNSLLIPVPQPTAVQPRNMVLASALPSLTPQAKSAVSAPMSTASMSSKPMSLVPVPTAVAAAQNLPSPLPLKAMTGFAVVEPVMPRAVSGQAARFGTAGGAAAPQPVSISPTSGFEPSPVAVGTAADPSGSGSYSGPAPSPVRNTASNAGRSGISGLSGKGPVVTAVVRPAAGSGARGGQDDHTASEEGKGKSPVTSAREPDFSLYMSRLQSLIKKRWFPPRHPMANHVKAVFDVSRDGTMSGLRLVRSSGITIIDRAALEAINSAAPFPPLPEYSPPSVTIEFSFDYNVFSKSGVNP</sequence>
<evidence type="ECO:0000313" key="9">
    <source>
        <dbReference type="Proteomes" id="UP000664277"/>
    </source>
</evidence>
<evidence type="ECO:0000256" key="1">
    <source>
        <dbReference type="ARBA" id="ARBA00004167"/>
    </source>
</evidence>
<feature type="transmembrane region" description="Helical" evidence="6">
    <location>
        <begin position="92"/>
        <end position="112"/>
    </location>
</feature>
<feature type="transmembrane region" description="Helical" evidence="6">
    <location>
        <begin position="36"/>
        <end position="63"/>
    </location>
</feature>
<dbReference type="EMBL" id="JAFLCK010000006">
    <property type="protein sequence ID" value="MBN8659906.1"/>
    <property type="molecule type" value="Genomic_DNA"/>
</dbReference>
<dbReference type="GO" id="GO:0055085">
    <property type="term" value="P:transmembrane transport"/>
    <property type="evidence" value="ECO:0007669"/>
    <property type="project" value="InterPro"/>
</dbReference>
<feature type="compositionally biased region" description="Low complexity" evidence="5">
    <location>
        <begin position="369"/>
        <end position="381"/>
    </location>
</feature>
<evidence type="ECO:0000256" key="3">
    <source>
        <dbReference type="ARBA" id="ARBA00022989"/>
    </source>
</evidence>
<reference evidence="8" key="1">
    <citation type="submission" date="2021-02" db="EMBL/GenBank/DDBJ databases">
        <title>Genome-Resolved Metagenomics of a Microbial Community Performing Photosynthetic Biological Nutrient Removal.</title>
        <authorList>
            <person name="Mcdaniel E.A."/>
        </authorList>
    </citation>
    <scope>NUCLEOTIDE SEQUENCE</scope>
    <source>
        <strain evidence="8">UWPOB_OBS1</strain>
    </source>
</reference>
<dbReference type="InterPro" id="IPR006260">
    <property type="entry name" value="TonB/TolA_C"/>
</dbReference>
<accession>A0A8J7PBT9</accession>
<feature type="domain" description="TonB C-terminal" evidence="7">
    <location>
        <begin position="445"/>
        <end position="539"/>
    </location>
</feature>
<gene>
    <name evidence="8" type="ORF">J0M35_06055</name>
</gene>
<evidence type="ECO:0000256" key="5">
    <source>
        <dbReference type="SAM" id="MobiDB-lite"/>
    </source>
</evidence>
<feature type="compositionally biased region" description="Low complexity" evidence="5">
    <location>
        <begin position="212"/>
        <end position="233"/>
    </location>
</feature>
<comment type="subcellular location">
    <subcellularLocation>
        <location evidence="1">Membrane</location>
        <topology evidence="1">Single-pass membrane protein</topology>
    </subcellularLocation>
</comment>
<keyword evidence="2 6" id="KW-0812">Transmembrane</keyword>
<evidence type="ECO:0000313" key="8">
    <source>
        <dbReference type="EMBL" id="MBN8659906.1"/>
    </source>
</evidence>
<dbReference type="Proteomes" id="UP000664277">
    <property type="component" value="Unassembled WGS sequence"/>
</dbReference>
<keyword evidence="4 6" id="KW-0472">Membrane</keyword>
<evidence type="ECO:0000256" key="6">
    <source>
        <dbReference type="SAM" id="Phobius"/>
    </source>
</evidence>
<proteinExistence type="predicted"/>
<dbReference type="Gene3D" id="3.30.1150.10">
    <property type="match status" value="1"/>
</dbReference>